<evidence type="ECO:0000313" key="2">
    <source>
        <dbReference type="EMBL" id="KAK0655705.1"/>
    </source>
</evidence>
<evidence type="ECO:0000313" key="3">
    <source>
        <dbReference type="Proteomes" id="UP001174936"/>
    </source>
</evidence>
<dbReference type="Proteomes" id="UP001174936">
    <property type="component" value="Unassembled WGS sequence"/>
</dbReference>
<dbReference type="AlphaFoldDB" id="A0AA39YPL4"/>
<comment type="caution">
    <text evidence="2">The sequence shown here is derived from an EMBL/GenBank/DDBJ whole genome shotgun (WGS) entry which is preliminary data.</text>
</comment>
<gene>
    <name evidence="2" type="ORF">B0T16DRAFT_17068</name>
</gene>
<proteinExistence type="predicted"/>
<accession>A0AA39YPL4</accession>
<feature type="compositionally biased region" description="Low complexity" evidence="1">
    <location>
        <begin position="192"/>
        <end position="207"/>
    </location>
</feature>
<evidence type="ECO:0000256" key="1">
    <source>
        <dbReference type="SAM" id="MobiDB-lite"/>
    </source>
</evidence>
<name>A0AA39YPL4_9PEZI</name>
<feature type="region of interest" description="Disordered" evidence="1">
    <location>
        <begin position="1"/>
        <end position="45"/>
    </location>
</feature>
<feature type="region of interest" description="Disordered" evidence="1">
    <location>
        <begin position="191"/>
        <end position="218"/>
    </location>
</feature>
<organism evidence="2 3">
    <name type="scientific">Cercophora newfieldiana</name>
    <dbReference type="NCBI Taxonomy" id="92897"/>
    <lineage>
        <taxon>Eukaryota</taxon>
        <taxon>Fungi</taxon>
        <taxon>Dikarya</taxon>
        <taxon>Ascomycota</taxon>
        <taxon>Pezizomycotina</taxon>
        <taxon>Sordariomycetes</taxon>
        <taxon>Sordariomycetidae</taxon>
        <taxon>Sordariales</taxon>
        <taxon>Lasiosphaeriaceae</taxon>
        <taxon>Cercophora</taxon>
    </lineage>
</organism>
<sequence>MDEPQPSVPGSRPEQNEQNHQSEEAGDFVAEEGPAQPLAVCATSGGRPCEIDMSDRFHRQRVAVQKEKNVALFQRSHSRRGLASAFAWPQRTGNPRDNRSDLQATATPSGLWGLLGPLSCRQASSGQCHSLMAQASAIGRYKKNTSSCGPTGYHGRRVERVEREEVGTWGSLERPVDQLGRWYDLLRFQPQLGGSRRSPGRPLSSSSHTLPHAMQRGQ</sequence>
<reference evidence="2" key="1">
    <citation type="submission" date="2023-06" db="EMBL/GenBank/DDBJ databases">
        <title>Genome-scale phylogeny and comparative genomics of the fungal order Sordariales.</title>
        <authorList>
            <consortium name="Lawrence Berkeley National Laboratory"/>
            <person name="Hensen N."/>
            <person name="Bonometti L."/>
            <person name="Westerberg I."/>
            <person name="Brannstrom I.O."/>
            <person name="Guillou S."/>
            <person name="Cros-Aarteil S."/>
            <person name="Calhoun S."/>
            <person name="Haridas S."/>
            <person name="Kuo A."/>
            <person name="Mondo S."/>
            <person name="Pangilinan J."/>
            <person name="Riley R."/>
            <person name="Labutti K."/>
            <person name="Andreopoulos B."/>
            <person name="Lipzen A."/>
            <person name="Chen C."/>
            <person name="Yanf M."/>
            <person name="Daum C."/>
            <person name="Ng V."/>
            <person name="Clum A."/>
            <person name="Steindorff A."/>
            <person name="Ohm R."/>
            <person name="Martin F."/>
            <person name="Silar P."/>
            <person name="Natvig D."/>
            <person name="Lalanne C."/>
            <person name="Gautier V."/>
            <person name="Ament-Velasquez S.L."/>
            <person name="Kruys A."/>
            <person name="Hutchinson M.I."/>
            <person name="Powell A.J."/>
            <person name="Barry K."/>
            <person name="Miller A.N."/>
            <person name="Grigoriev I.V."/>
            <person name="Debuchy R."/>
            <person name="Gladieux P."/>
            <person name="Thoren M.H."/>
            <person name="Johannesson H."/>
        </authorList>
    </citation>
    <scope>NUCLEOTIDE SEQUENCE</scope>
    <source>
        <strain evidence="2">SMH2532-1</strain>
    </source>
</reference>
<dbReference type="EMBL" id="JAULSV010000001">
    <property type="protein sequence ID" value="KAK0655705.1"/>
    <property type="molecule type" value="Genomic_DNA"/>
</dbReference>
<keyword evidence="3" id="KW-1185">Reference proteome</keyword>
<protein>
    <submittedName>
        <fullName evidence="2">Uncharacterized protein</fullName>
    </submittedName>
</protein>
<feature type="compositionally biased region" description="Basic and acidic residues" evidence="1">
    <location>
        <begin position="14"/>
        <end position="23"/>
    </location>
</feature>